<protein>
    <submittedName>
        <fullName evidence="1">Uncharacterized protein</fullName>
    </submittedName>
</protein>
<gene>
    <name evidence="1" type="ORF">CISG_05213</name>
</gene>
<evidence type="ECO:0000313" key="1">
    <source>
        <dbReference type="EMBL" id="KMU75816.1"/>
    </source>
</evidence>
<evidence type="ECO:0000313" key="2">
    <source>
        <dbReference type="Proteomes" id="UP000054559"/>
    </source>
</evidence>
<name>A0A0J8QTM6_COCIT</name>
<dbReference type="Proteomes" id="UP000054559">
    <property type="component" value="Unassembled WGS sequence"/>
</dbReference>
<sequence>MPEPYDLRCGSGVVLVDDGVTLFLGIAEGDGAEDRGRGKPRSRCVGEVRGKGVACGGMIEILLDEDGVVSLTIAPFTGVRITWLEDREWSPIVGLVVALSRTVWLGGCSDLAFWLRTACSAAELKAESDVSWWELRDAAFGITRFSSIVFFLEKLGLLIGGARLSPLSDTKLPGPIDFRGRRGATMLVGTGGT</sequence>
<dbReference type="EMBL" id="DS268143">
    <property type="protein sequence ID" value="KMU75816.1"/>
    <property type="molecule type" value="Genomic_DNA"/>
</dbReference>
<organism evidence="1 2">
    <name type="scientific">Coccidioides immitis RMSCC 3703</name>
    <dbReference type="NCBI Taxonomy" id="454286"/>
    <lineage>
        <taxon>Eukaryota</taxon>
        <taxon>Fungi</taxon>
        <taxon>Dikarya</taxon>
        <taxon>Ascomycota</taxon>
        <taxon>Pezizomycotina</taxon>
        <taxon>Eurotiomycetes</taxon>
        <taxon>Eurotiomycetidae</taxon>
        <taxon>Onygenales</taxon>
        <taxon>Onygenaceae</taxon>
        <taxon>Coccidioides</taxon>
    </lineage>
</organism>
<reference evidence="2" key="1">
    <citation type="journal article" date="2010" name="Genome Res.">
        <title>Population genomic sequencing of Coccidioides fungi reveals recent hybridization and transposon control.</title>
        <authorList>
            <person name="Neafsey D.E."/>
            <person name="Barker B.M."/>
            <person name="Sharpton T.J."/>
            <person name="Stajich J.E."/>
            <person name="Park D.J."/>
            <person name="Whiston E."/>
            <person name="Hung C.-Y."/>
            <person name="McMahan C."/>
            <person name="White J."/>
            <person name="Sykes S."/>
            <person name="Heiman D."/>
            <person name="Young S."/>
            <person name="Zeng Q."/>
            <person name="Abouelleil A."/>
            <person name="Aftuck L."/>
            <person name="Bessette D."/>
            <person name="Brown A."/>
            <person name="FitzGerald M."/>
            <person name="Lui A."/>
            <person name="Macdonald J.P."/>
            <person name="Priest M."/>
            <person name="Orbach M.J."/>
            <person name="Galgiani J.N."/>
            <person name="Kirkland T.N."/>
            <person name="Cole G.T."/>
            <person name="Birren B.W."/>
            <person name="Henn M.R."/>
            <person name="Taylor J.W."/>
            <person name="Rounsley S.D."/>
        </authorList>
    </citation>
    <scope>NUCLEOTIDE SEQUENCE [LARGE SCALE GENOMIC DNA]</scope>
    <source>
        <strain evidence="2">RMSCC 3703</strain>
    </source>
</reference>
<proteinExistence type="predicted"/>
<accession>A0A0J8QTM6</accession>
<dbReference type="AlphaFoldDB" id="A0A0J8QTM6"/>